<evidence type="ECO:0000313" key="3">
    <source>
        <dbReference type="EMBL" id="KRM18919.1"/>
    </source>
</evidence>
<evidence type="ECO:0000259" key="2">
    <source>
        <dbReference type="SMART" id="SM00943"/>
    </source>
</evidence>
<dbReference type="EMBL" id="AZGD01000090">
    <property type="protein sequence ID" value="KRM18919.1"/>
    <property type="molecule type" value="Genomic_DNA"/>
</dbReference>
<protein>
    <submittedName>
        <fullName evidence="3">Uncharacterized protein</fullName>
    </submittedName>
</protein>
<dbReference type="eggNOG" id="ENOG502ZKKW">
    <property type="taxonomic scope" value="Bacteria"/>
</dbReference>
<dbReference type="InterPro" id="IPR015330">
    <property type="entry name" value="DNA_primase/pol_bifunc_N"/>
</dbReference>
<evidence type="ECO:0000259" key="1">
    <source>
        <dbReference type="SMART" id="SM00942"/>
    </source>
</evidence>
<feature type="domain" description="Primase C-terminal 1" evidence="1">
    <location>
        <begin position="192"/>
        <end position="257"/>
    </location>
</feature>
<accession>A0A0R1WM28</accession>
<dbReference type="STRING" id="1423755.FC40_GL000708"/>
<dbReference type="OrthoDB" id="2303110at2"/>
<keyword evidence="4" id="KW-1185">Reference proteome</keyword>
<dbReference type="Pfam" id="PF09250">
    <property type="entry name" value="Prim-Pol"/>
    <property type="match status" value="1"/>
</dbReference>
<dbReference type="RefSeq" id="WP_025022505.1">
    <property type="nucleotide sequence ID" value="NZ_AZGD01000090.1"/>
</dbReference>
<feature type="domain" description="DNA primase/polymerase bifunctional N-terminal" evidence="2">
    <location>
        <begin position="7"/>
        <end position="163"/>
    </location>
</feature>
<dbReference type="AlphaFoldDB" id="A0A0R1WM28"/>
<comment type="caution">
    <text evidence="3">The sequence shown here is derived from an EMBL/GenBank/DDBJ whole genome shotgun (WGS) entry which is preliminary data.</text>
</comment>
<name>A0A0R1WM28_9LACO</name>
<evidence type="ECO:0000313" key="4">
    <source>
        <dbReference type="Proteomes" id="UP000051054"/>
    </source>
</evidence>
<gene>
    <name evidence="3" type="ORF">FC40_GL000708</name>
</gene>
<organism evidence="3 4">
    <name type="scientific">Ligilactobacillus hayakitensis DSM 18933 = JCM 14209</name>
    <dbReference type="NCBI Taxonomy" id="1423755"/>
    <lineage>
        <taxon>Bacteria</taxon>
        <taxon>Bacillati</taxon>
        <taxon>Bacillota</taxon>
        <taxon>Bacilli</taxon>
        <taxon>Lactobacillales</taxon>
        <taxon>Lactobacillaceae</taxon>
        <taxon>Ligilactobacillus</taxon>
    </lineage>
</organism>
<dbReference type="SUPFAM" id="SSF56747">
    <property type="entry name" value="Prim-pol domain"/>
    <property type="match status" value="1"/>
</dbReference>
<dbReference type="PATRIC" id="fig|1423755.3.peg.761"/>
<dbReference type="InterPro" id="IPR014820">
    <property type="entry name" value="PriCT_1"/>
</dbReference>
<dbReference type="Pfam" id="PF08708">
    <property type="entry name" value="PriCT_1"/>
    <property type="match status" value="1"/>
</dbReference>
<dbReference type="CDD" id="cd04859">
    <property type="entry name" value="Prim_Pol"/>
    <property type="match status" value="1"/>
</dbReference>
<dbReference type="SMART" id="SM00942">
    <property type="entry name" value="PriCT_1"/>
    <property type="match status" value="1"/>
</dbReference>
<proteinExistence type="predicted"/>
<dbReference type="Proteomes" id="UP000051054">
    <property type="component" value="Unassembled WGS sequence"/>
</dbReference>
<sequence length="264" mass="30595">MNILQEILKIANQGIYIFPLQSGSKKQFKNIDYTKATTDEDTIKSWFSCYPNMNVGINLKKSNLICFDIDEHKNTPLLSTLNDLKQRGYDLFKEPVRIETTQNNGIHVYFRLKQDKGQKLTNKINFIDNVDILTDKVVSYPSANYKLVKEVDFKSLPIAPTWMINHANNRTLALRAPHSTNELTKTGKWLEFIKKGALQGERNNFLTAVVGWLFYHLSDPYTVEYWSNLINDNCITPPLPQNEVNSIIKSIYRKEKMKRSKVNE</sequence>
<reference evidence="3 4" key="1">
    <citation type="journal article" date="2015" name="Genome Announc.">
        <title>Expanding the biotechnology potential of lactobacilli through comparative genomics of 213 strains and associated genera.</title>
        <authorList>
            <person name="Sun Z."/>
            <person name="Harris H.M."/>
            <person name="McCann A."/>
            <person name="Guo C."/>
            <person name="Argimon S."/>
            <person name="Zhang W."/>
            <person name="Yang X."/>
            <person name="Jeffery I.B."/>
            <person name="Cooney J.C."/>
            <person name="Kagawa T.F."/>
            <person name="Liu W."/>
            <person name="Song Y."/>
            <person name="Salvetti E."/>
            <person name="Wrobel A."/>
            <person name="Rasinkangas P."/>
            <person name="Parkhill J."/>
            <person name="Rea M.C."/>
            <person name="O'Sullivan O."/>
            <person name="Ritari J."/>
            <person name="Douillard F.P."/>
            <person name="Paul Ross R."/>
            <person name="Yang R."/>
            <person name="Briner A.E."/>
            <person name="Felis G.E."/>
            <person name="de Vos W.M."/>
            <person name="Barrangou R."/>
            <person name="Klaenhammer T.R."/>
            <person name="Caufield P.W."/>
            <person name="Cui Y."/>
            <person name="Zhang H."/>
            <person name="O'Toole P.W."/>
        </authorList>
    </citation>
    <scope>NUCLEOTIDE SEQUENCE [LARGE SCALE GENOMIC DNA]</scope>
    <source>
        <strain evidence="3 4">DSM 18933</strain>
    </source>
</reference>
<dbReference type="SMART" id="SM00943">
    <property type="entry name" value="Prim-Pol"/>
    <property type="match status" value="1"/>
</dbReference>